<organism evidence="1 2">
    <name type="scientific">Paramecium pentaurelia</name>
    <dbReference type="NCBI Taxonomy" id="43138"/>
    <lineage>
        <taxon>Eukaryota</taxon>
        <taxon>Sar</taxon>
        <taxon>Alveolata</taxon>
        <taxon>Ciliophora</taxon>
        <taxon>Intramacronucleata</taxon>
        <taxon>Oligohymenophorea</taxon>
        <taxon>Peniculida</taxon>
        <taxon>Parameciidae</taxon>
        <taxon>Paramecium</taxon>
    </lineage>
</organism>
<dbReference type="EMBL" id="CAJJDO010000018">
    <property type="protein sequence ID" value="CAD8149170.1"/>
    <property type="molecule type" value="Genomic_DNA"/>
</dbReference>
<sequence>MRKLFKKFNQQESRMLQSSNVNKIMQKHIKLSNKKFLNYLIISYPKIDIVLHKKFHKQYIKNIQKFYISN</sequence>
<keyword evidence="2" id="KW-1185">Reference proteome</keyword>
<comment type="caution">
    <text evidence="1">The sequence shown here is derived from an EMBL/GenBank/DDBJ whole genome shotgun (WGS) entry which is preliminary data.</text>
</comment>
<proteinExistence type="predicted"/>
<dbReference type="AlphaFoldDB" id="A0A8S1T9S2"/>
<name>A0A8S1T9S2_9CILI</name>
<evidence type="ECO:0000313" key="2">
    <source>
        <dbReference type="Proteomes" id="UP000689195"/>
    </source>
</evidence>
<evidence type="ECO:0000313" key="1">
    <source>
        <dbReference type="EMBL" id="CAD8149170.1"/>
    </source>
</evidence>
<reference evidence="1" key="1">
    <citation type="submission" date="2021-01" db="EMBL/GenBank/DDBJ databases">
        <authorList>
            <consortium name="Genoscope - CEA"/>
            <person name="William W."/>
        </authorList>
    </citation>
    <scope>NUCLEOTIDE SEQUENCE</scope>
</reference>
<accession>A0A8S1T9S2</accession>
<protein>
    <submittedName>
        <fullName evidence="1">Uncharacterized protein</fullName>
    </submittedName>
</protein>
<gene>
    <name evidence="1" type="ORF">PPENT_87.1.T0180450</name>
</gene>
<dbReference type="Proteomes" id="UP000689195">
    <property type="component" value="Unassembled WGS sequence"/>
</dbReference>